<name>A0AA35M7V0_9HYPO</name>
<feature type="domain" description="FAD-binding" evidence="6">
    <location>
        <begin position="20"/>
        <end position="336"/>
    </location>
</feature>
<proteinExistence type="inferred from homology"/>
<comment type="caution">
    <text evidence="7">The sequence shown here is derived from an EMBL/GenBank/DDBJ whole genome shotgun (WGS) entry which is preliminary data.</text>
</comment>
<dbReference type="InterPro" id="IPR050493">
    <property type="entry name" value="FAD-dep_Monooxygenase_BioMet"/>
</dbReference>
<dbReference type="AlphaFoldDB" id="A0AA35M7V0"/>
<protein>
    <recommendedName>
        <fullName evidence="6">FAD-binding domain-containing protein</fullName>
    </recommendedName>
</protein>
<dbReference type="PRINTS" id="PR00420">
    <property type="entry name" value="RNGMNOXGNASE"/>
</dbReference>
<dbReference type="Pfam" id="PF01494">
    <property type="entry name" value="FAD_binding_3"/>
    <property type="match status" value="1"/>
</dbReference>
<keyword evidence="3" id="KW-0274">FAD</keyword>
<evidence type="ECO:0000256" key="1">
    <source>
        <dbReference type="ARBA" id="ARBA00007992"/>
    </source>
</evidence>
<dbReference type="PANTHER" id="PTHR13789:SF236">
    <property type="entry name" value="MONOOXYGENASE, PUTATIVE (AFU_ORTHOLOGUE AFUA_6G12060)-RELATED"/>
    <property type="match status" value="1"/>
</dbReference>
<reference evidence="7" key="1">
    <citation type="submission" date="2023-01" db="EMBL/GenBank/DDBJ databases">
        <authorList>
            <person name="Piombo E."/>
        </authorList>
    </citation>
    <scope>NUCLEOTIDE SEQUENCE</scope>
</reference>
<dbReference type="SUPFAM" id="SSF54373">
    <property type="entry name" value="FAD-linked reductases, C-terminal domain"/>
    <property type="match status" value="1"/>
</dbReference>
<gene>
    <name evidence="7" type="ORF">CCHLO57077_00013604</name>
</gene>
<dbReference type="SUPFAM" id="SSF51905">
    <property type="entry name" value="FAD/NAD(P)-binding domain"/>
    <property type="match status" value="1"/>
</dbReference>
<keyword evidence="4" id="KW-0560">Oxidoreductase</keyword>
<dbReference type="GO" id="GO:0071949">
    <property type="term" value="F:FAD binding"/>
    <property type="evidence" value="ECO:0007669"/>
    <property type="project" value="InterPro"/>
</dbReference>
<evidence type="ECO:0000256" key="4">
    <source>
        <dbReference type="ARBA" id="ARBA00023002"/>
    </source>
</evidence>
<dbReference type="GO" id="GO:0004497">
    <property type="term" value="F:monooxygenase activity"/>
    <property type="evidence" value="ECO:0007669"/>
    <property type="project" value="UniProtKB-KW"/>
</dbReference>
<dbReference type="InterPro" id="IPR036188">
    <property type="entry name" value="FAD/NAD-bd_sf"/>
</dbReference>
<keyword evidence="5" id="KW-0503">Monooxygenase</keyword>
<dbReference type="InterPro" id="IPR002938">
    <property type="entry name" value="FAD-bd"/>
</dbReference>
<dbReference type="EMBL" id="CABFNP030001099">
    <property type="protein sequence ID" value="CAI6091281.1"/>
    <property type="molecule type" value="Genomic_DNA"/>
</dbReference>
<accession>A0AA35M7V0</accession>
<sequence length="460" mass="51102">MSEDLIDQALSMSREHPSGIDVLVVGAGLAGLGFAIEAYRKGHNVRILERRPDTNDYGDFITIQSSALRTPENWPGFLEYCSAFHFGKAGTICTYDGTVLGTVEYPLTISRVALHHALHKYAARLGIEIKFSTRVMDYFEDDEKAGIILEDGSNLVADIVIAADGIGSRSWNIVSGFKETPISSGFAMFRATYPAEYALKRPLVAEKFGDDPEKGFIIVGPGSVHVIIARSKDQMVFLLTHKDEGTAEETWTNKRSVDYALPYVKGWSPFISEVIDAVPGREAVDFKLMWRNPRDNWASPKCRVIQVGDAAHTFLPTSASGATMALEDGYSLAACLHIAGKNNTPLAVKVHNHLRAERVSCGQRMGFKTREVWHLTNWDKFEKGQTFPNVVGSWIVDHDPQQYAYDNYEACASFLTKGTPFKNTNGVPGYAPKPWTIHELLSAADRGERLEDEGEWFSRK</sequence>
<evidence type="ECO:0000259" key="6">
    <source>
        <dbReference type="Pfam" id="PF01494"/>
    </source>
</evidence>
<keyword evidence="2" id="KW-0285">Flavoprotein</keyword>
<dbReference type="Gene3D" id="3.50.50.60">
    <property type="entry name" value="FAD/NAD(P)-binding domain"/>
    <property type="match status" value="1"/>
</dbReference>
<evidence type="ECO:0000256" key="3">
    <source>
        <dbReference type="ARBA" id="ARBA00022827"/>
    </source>
</evidence>
<keyword evidence="8" id="KW-1185">Reference proteome</keyword>
<dbReference type="PANTHER" id="PTHR13789">
    <property type="entry name" value="MONOOXYGENASE"/>
    <property type="match status" value="1"/>
</dbReference>
<evidence type="ECO:0000256" key="5">
    <source>
        <dbReference type="ARBA" id="ARBA00023033"/>
    </source>
</evidence>
<evidence type="ECO:0000313" key="8">
    <source>
        <dbReference type="Proteomes" id="UP001160390"/>
    </source>
</evidence>
<evidence type="ECO:0000256" key="2">
    <source>
        <dbReference type="ARBA" id="ARBA00022630"/>
    </source>
</evidence>
<evidence type="ECO:0000313" key="7">
    <source>
        <dbReference type="EMBL" id="CAI6091281.1"/>
    </source>
</evidence>
<dbReference type="Proteomes" id="UP001160390">
    <property type="component" value="Unassembled WGS sequence"/>
</dbReference>
<comment type="similarity">
    <text evidence="1">Belongs to the paxM FAD-dependent monooxygenase family.</text>
</comment>
<organism evidence="7 8">
    <name type="scientific">Clonostachys chloroleuca</name>
    <dbReference type="NCBI Taxonomy" id="1926264"/>
    <lineage>
        <taxon>Eukaryota</taxon>
        <taxon>Fungi</taxon>
        <taxon>Dikarya</taxon>
        <taxon>Ascomycota</taxon>
        <taxon>Pezizomycotina</taxon>
        <taxon>Sordariomycetes</taxon>
        <taxon>Hypocreomycetidae</taxon>
        <taxon>Hypocreales</taxon>
        <taxon>Bionectriaceae</taxon>
        <taxon>Clonostachys</taxon>
    </lineage>
</organism>